<keyword evidence="2" id="KW-0812">Transmembrane</keyword>
<comment type="caution">
    <text evidence="3">The sequence shown here is derived from an EMBL/GenBank/DDBJ whole genome shotgun (WGS) entry which is preliminary data.</text>
</comment>
<dbReference type="RefSeq" id="WP_220118847.1">
    <property type="nucleotide sequence ID" value="NZ_JAHZUY010000067.1"/>
</dbReference>
<feature type="transmembrane region" description="Helical" evidence="2">
    <location>
        <begin position="7"/>
        <end position="24"/>
    </location>
</feature>
<gene>
    <name evidence="3" type="ORF">K1J50_16410</name>
</gene>
<evidence type="ECO:0000256" key="2">
    <source>
        <dbReference type="SAM" id="Phobius"/>
    </source>
</evidence>
<feature type="compositionally biased region" description="Basic and acidic residues" evidence="1">
    <location>
        <begin position="73"/>
        <end position="82"/>
    </location>
</feature>
<protein>
    <submittedName>
        <fullName evidence="3">Uncharacterized protein</fullName>
    </submittedName>
</protein>
<name>A0ABS7F622_9PROT</name>
<evidence type="ECO:0000313" key="4">
    <source>
        <dbReference type="Proteomes" id="UP001519924"/>
    </source>
</evidence>
<dbReference type="EMBL" id="JAHZUY010000067">
    <property type="protein sequence ID" value="MBW8271068.1"/>
    <property type="molecule type" value="Genomic_DNA"/>
</dbReference>
<keyword evidence="2" id="KW-0472">Membrane</keyword>
<keyword evidence="2" id="KW-1133">Transmembrane helix</keyword>
<sequence length="114" mass="12375">MGYLIEILLFLVPFAAFWLWRRYWPGAEPSTVLLVATALAVLVGIGGAVWYGLSRSADRGMAYVAPRWSGEREDIEPGRAEPGRAAAPPRRPAPAQAPLTRRSDPAAPAPDPRP</sequence>
<feature type="transmembrane region" description="Helical" evidence="2">
    <location>
        <begin position="30"/>
        <end position="53"/>
    </location>
</feature>
<evidence type="ECO:0000256" key="1">
    <source>
        <dbReference type="SAM" id="MobiDB-lite"/>
    </source>
</evidence>
<evidence type="ECO:0000313" key="3">
    <source>
        <dbReference type="EMBL" id="MBW8271068.1"/>
    </source>
</evidence>
<accession>A0ABS7F622</accession>
<organism evidence="3 4">
    <name type="scientific">Caldovatus aquaticus</name>
    <dbReference type="NCBI Taxonomy" id="2865671"/>
    <lineage>
        <taxon>Bacteria</taxon>
        <taxon>Pseudomonadati</taxon>
        <taxon>Pseudomonadota</taxon>
        <taxon>Alphaproteobacteria</taxon>
        <taxon>Acetobacterales</taxon>
        <taxon>Roseomonadaceae</taxon>
        <taxon>Caldovatus</taxon>
    </lineage>
</organism>
<keyword evidence="4" id="KW-1185">Reference proteome</keyword>
<reference evidence="3 4" key="1">
    <citation type="submission" date="2021-08" db="EMBL/GenBank/DDBJ databases">
        <title>Caldovatus sediminis gen. nov., sp. nov., a moderately thermophilic bacterium isolated from a hot spring.</title>
        <authorList>
            <person name="Hu C.-J."/>
            <person name="Li W.-J."/>
            <person name="Xian W.-D."/>
        </authorList>
    </citation>
    <scope>NUCLEOTIDE SEQUENCE [LARGE SCALE GENOMIC DNA]</scope>
    <source>
        <strain evidence="3 4">SYSU G05006</strain>
    </source>
</reference>
<proteinExistence type="predicted"/>
<feature type="compositionally biased region" description="Low complexity" evidence="1">
    <location>
        <begin position="83"/>
        <end position="98"/>
    </location>
</feature>
<feature type="region of interest" description="Disordered" evidence="1">
    <location>
        <begin position="73"/>
        <end position="114"/>
    </location>
</feature>
<dbReference type="Proteomes" id="UP001519924">
    <property type="component" value="Unassembled WGS sequence"/>
</dbReference>